<evidence type="ECO:0000256" key="6">
    <source>
        <dbReference type="SAM" id="Phobius"/>
    </source>
</evidence>
<dbReference type="InterPro" id="IPR020846">
    <property type="entry name" value="MFS_dom"/>
</dbReference>
<evidence type="ECO:0000256" key="2">
    <source>
        <dbReference type="ARBA" id="ARBA00022448"/>
    </source>
</evidence>
<keyword evidence="4 6" id="KW-1133">Transmembrane helix</keyword>
<dbReference type="InterPro" id="IPR036259">
    <property type="entry name" value="MFS_trans_sf"/>
</dbReference>
<dbReference type="GO" id="GO:0005886">
    <property type="term" value="C:plasma membrane"/>
    <property type="evidence" value="ECO:0007669"/>
    <property type="project" value="UniProtKB-SubCell"/>
</dbReference>
<feature type="transmembrane region" description="Helical" evidence="6">
    <location>
        <begin position="361"/>
        <end position="386"/>
    </location>
</feature>
<dbReference type="GO" id="GO:0022857">
    <property type="term" value="F:transmembrane transporter activity"/>
    <property type="evidence" value="ECO:0007669"/>
    <property type="project" value="InterPro"/>
</dbReference>
<protein>
    <submittedName>
        <fullName evidence="8">MFS transporter</fullName>
    </submittedName>
</protein>
<dbReference type="Gene3D" id="1.20.1250.20">
    <property type="entry name" value="MFS general substrate transporter like domains"/>
    <property type="match status" value="2"/>
</dbReference>
<gene>
    <name evidence="8" type="ORF">PUP29_03780</name>
</gene>
<evidence type="ECO:0000256" key="1">
    <source>
        <dbReference type="ARBA" id="ARBA00004651"/>
    </source>
</evidence>
<dbReference type="Pfam" id="PF07690">
    <property type="entry name" value="MFS_1"/>
    <property type="match status" value="1"/>
</dbReference>
<proteinExistence type="predicted"/>
<feature type="transmembrane region" description="Helical" evidence="6">
    <location>
        <begin position="107"/>
        <end position="132"/>
    </location>
</feature>
<dbReference type="AlphaFoldDB" id="A0AAU8AAI8"/>
<evidence type="ECO:0000256" key="3">
    <source>
        <dbReference type="ARBA" id="ARBA00022692"/>
    </source>
</evidence>
<feature type="transmembrane region" description="Helical" evidence="6">
    <location>
        <begin position="176"/>
        <end position="195"/>
    </location>
</feature>
<feature type="transmembrane region" description="Helical" evidence="6">
    <location>
        <begin position="277"/>
        <end position="294"/>
    </location>
</feature>
<sequence length="429" mass="46142">MESTKKFFGYKASLGAFLVIFVNLGICTCLGVFLASIAEYIGWDVGTVAILGTLNTVGNIFLSLVVVQVVKKIGVRWTMLISIIACALHITLYTFTTPGQNPGSLALMYIGGLIASVAITFGSHAVCTSLVAEWFADTHGREKVTGMVVSGAGFGAAIWVFFAGQLLANFSWQDSYHIMAIVGLVIGLVAVFIFIRTPKQVGQEPKGLELARQEAKVAEGQELPGVTRKQALKTASFWLLCIGMVLAIAGASGFISYNATYWQSMGMDITESANWNAAWLILSAVIMLFVGNMFKKIGGKGFTIYVSVAFALACVFMILWGNQLQTYLVIITIIFGALGYPLCAAYPTLVTHSMFGPRDIGAIVGTSMAAVYIGQMLGPLTLTAFLPMGWTTVWAIWAVMAIIGMVILLIAVTKSPMNQLVKEKKLTQN</sequence>
<feature type="transmembrane region" description="Helical" evidence="6">
    <location>
        <begin position="392"/>
        <end position="412"/>
    </location>
</feature>
<keyword evidence="2" id="KW-0813">Transport</keyword>
<evidence type="ECO:0000256" key="5">
    <source>
        <dbReference type="ARBA" id="ARBA00023136"/>
    </source>
</evidence>
<feature type="transmembrane region" description="Helical" evidence="6">
    <location>
        <begin position="144"/>
        <end position="164"/>
    </location>
</feature>
<feature type="transmembrane region" description="Helical" evidence="6">
    <location>
        <begin position="237"/>
        <end position="257"/>
    </location>
</feature>
<feature type="transmembrane region" description="Helical" evidence="6">
    <location>
        <begin position="301"/>
        <end position="321"/>
    </location>
</feature>
<evidence type="ECO:0000256" key="4">
    <source>
        <dbReference type="ARBA" id="ARBA00022989"/>
    </source>
</evidence>
<dbReference type="PROSITE" id="PS50850">
    <property type="entry name" value="MFS"/>
    <property type="match status" value="1"/>
</dbReference>
<dbReference type="PANTHER" id="PTHR43385">
    <property type="entry name" value="RIBOFLAVIN TRANSPORTER RIBJ"/>
    <property type="match status" value="1"/>
</dbReference>
<dbReference type="SUPFAM" id="SSF103473">
    <property type="entry name" value="MFS general substrate transporter"/>
    <property type="match status" value="1"/>
</dbReference>
<keyword evidence="5 6" id="KW-0472">Membrane</keyword>
<comment type="subcellular location">
    <subcellularLocation>
        <location evidence="1">Cell membrane</location>
        <topology evidence="1">Multi-pass membrane protein</topology>
    </subcellularLocation>
</comment>
<feature type="transmembrane region" description="Helical" evidence="6">
    <location>
        <begin position="77"/>
        <end position="95"/>
    </location>
</feature>
<dbReference type="PANTHER" id="PTHR43385:SF1">
    <property type="entry name" value="RIBOFLAVIN TRANSPORTER RIBJ"/>
    <property type="match status" value="1"/>
</dbReference>
<keyword evidence="3 6" id="KW-0812">Transmembrane</keyword>
<feature type="transmembrane region" description="Helical" evidence="6">
    <location>
        <begin position="327"/>
        <end position="349"/>
    </location>
</feature>
<name>A0AAU8AAI8_9FIRM</name>
<evidence type="ECO:0000313" key="8">
    <source>
        <dbReference type="EMBL" id="XCC63044.1"/>
    </source>
</evidence>
<organism evidence="8">
    <name type="scientific">Christensenella massiliensis</name>
    <dbReference type="NCBI Taxonomy" id="1805714"/>
    <lineage>
        <taxon>Bacteria</taxon>
        <taxon>Bacillati</taxon>
        <taxon>Bacillota</taxon>
        <taxon>Clostridia</taxon>
        <taxon>Christensenellales</taxon>
        <taxon>Christensenellaceae</taxon>
        <taxon>Christensenella</taxon>
    </lineage>
</organism>
<feature type="domain" description="Major facilitator superfamily (MFS) profile" evidence="7">
    <location>
        <begin position="8"/>
        <end position="416"/>
    </location>
</feature>
<feature type="transmembrane region" description="Helical" evidence="6">
    <location>
        <begin position="12"/>
        <end position="37"/>
    </location>
</feature>
<feature type="transmembrane region" description="Helical" evidence="6">
    <location>
        <begin position="49"/>
        <end position="70"/>
    </location>
</feature>
<dbReference type="InterPro" id="IPR052983">
    <property type="entry name" value="MFS_Riboflavin_Transporter"/>
</dbReference>
<accession>A0AAU8AAI8</accession>
<evidence type="ECO:0000259" key="7">
    <source>
        <dbReference type="PROSITE" id="PS50850"/>
    </source>
</evidence>
<dbReference type="EMBL" id="CP117826">
    <property type="protein sequence ID" value="XCC63044.1"/>
    <property type="molecule type" value="Genomic_DNA"/>
</dbReference>
<dbReference type="RefSeq" id="WP_079547149.1">
    <property type="nucleotide sequence ID" value="NZ_CP117826.1"/>
</dbReference>
<reference evidence="8" key="1">
    <citation type="submission" date="2023-02" db="EMBL/GenBank/DDBJ databases">
        <title>Gut commensal Christensenella minuta modulates host metabolism via a new class of secondary bile acids.</title>
        <authorList>
            <person name="Liu C."/>
        </authorList>
    </citation>
    <scope>NUCLEOTIDE SEQUENCE</scope>
    <source>
        <strain evidence="8">CA70</strain>
    </source>
</reference>
<dbReference type="InterPro" id="IPR011701">
    <property type="entry name" value="MFS"/>
</dbReference>